<proteinExistence type="predicted"/>
<organism evidence="1 2">
    <name type="scientific">Limnothrix redekei LRLZ20PSL1</name>
    <dbReference type="NCBI Taxonomy" id="3112953"/>
    <lineage>
        <taxon>Bacteria</taxon>
        <taxon>Bacillati</taxon>
        <taxon>Cyanobacteriota</taxon>
        <taxon>Cyanophyceae</taxon>
        <taxon>Pseudanabaenales</taxon>
        <taxon>Pseudanabaenaceae</taxon>
        <taxon>Limnothrix</taxon>
    </lineage>
</organism>
<gene>
    <name evidence="1" type="ORF">VPK24_15795</name>
</gene>
<keyword evidence="2" id="KW-1185">Reference proteome</keyword>
<comment type="caution">
    <text evidence="1">The sequence shown here is derived from an EMBL/GenBank/DDBJ whole genome shotgun (WGS) entry which is preliminary data.</text>
</comment>
<reference evidence="2" key="1">
    <citation type="journal article" date="2024" name="Algal Res.">
        <title>Biochemical, toxicological and genomic investigation of a high-biomass producing Limnothrix strain isolated from Italian shallow drinking water reservoir.</title>
        <authorList>
            <person name="Simonazzi M."/>
            <person name="Shishido T.K."/>
            <person name="Delbaje E."/>
            <person name="Wahlsten M."/>
            <person name="Fewer D.P."/>
            <person name="Sivonen K."/>
            <person name="Pezzolesi L."/>
            <person name="Pistocchi R."/>
        </authorList>
    </citation>
    <scope>NUCLEOTIDE SEQUENCE [LARGE SCALE GENOMIC DNA]</scope>
    <source>
        <strain evidence="2">LRLZ20PSL1</strain>
    </source>
</reference>
<accession>A0ABW7CH06</accession>
<protein>
    <recommendedName>
        <fullName evidence="3">Orc1-like AAA ATPase domain-containing protein</fullName>
    </recommendedName>
</protein>
<evidence type="ECO:0000313" key="1">
    <source>
        <dbReference type="EMBL" id="MFG3819106.1"/>
    </source>
</evidence>
<dbReference type="RefSeq" id="WP_393014807.1">
    <property type="nucleotide sequence ID" value="NZ_JAZAQF010000086.1"/>
</dbReference>
<dbReference type="EMBL" id="JAZAQF010000086">
    <property type="protein sequence ID" value="MFG3819106.1"/>
    <property type="molecule type" value="Genomic_DNA"/>
</dbReference>
<sequence>MTSASPLHEIHQAIQEYNPFNLRSVVKHQDVWNVDFVDVEFLHAQASDLILGKLQETRAIQDSEKKISSFVITAEQGVGKSHLIRRLHRRIYEEQNGFFLYMSFSLCGDINLIHYELRQAIARSLSQSTILGISQWQLLAASVIEKALLDPKSQQVFDPVSFSKRFGKLYRSHLAQGRDLITTLVNKCQGLFPEVDPDVLRALLWTLSEPHAPYAIKWLGGDELSSARVEEMGLPSMAAAEVSKEPESFKISLALLKLLSAHQPILLCFDETEIPQVSEQGFSSTQILAYLIKHTFDSLHQSANDGGLVISSFMFADQWSREVVPLAGASDRMTAGTGDPINLKQLDGQSFPKLVKFLLAKKFYEPRGLTPPNPFYPFDEDELKEVGRKERMPVRRALRWCAENFVVTAPPIPPEERFQKGFEEKLQDDYREAMADGATVAETLRYCFELVVNQTISGETKSGEKIEGATITAIANIEPKAKNAGYINFKIVGTEQDKPFAIGVAVLQQSGLSFAAGLNRLVDYKTYGLTRGCLIRGADFKIKAFWDSYKTYQNFIQRQGGEHIEPNPEQLKVLMALKAVFESASIYGLTEAEVQEFSREIALNNEILLEILSDPSGLIDPSIIDDETLVSIIIGDDDLIDTSAIEDNEEDLIDLLVGSGDDDLEPDDASQSATLPADTSTIQSLTLKSDYKGKKLCAFTLRGENYSVKSWREFFITINQVLAEKHAEKFVKVALESNGRKARFSQKTEGMFKPIFLGKVGLYIETDLGISSVLTLTEKLLAPLGYLEDELTLQVVDKIN</sequence>
<dbReference type="Proteomes" id="UP001604335">
    <property type="component" value="Unassembled WGS sequence"/>
</dbReference>
<evidence type="ECO:0008006" key="3">
    <source>
        <dbReference type="Google" id="ProtNLM"/>
    </source>
</evidence>
<name>A0ABW7CH06_9CYAN</name>
<evidence type="ECO:0000313" key="2">
    <source>
        <dbReference type="Proteomes" id="UP001604335"/>
    </source>
</evidence>